<dbReference type="OrthoDB" id="10029558at2759"/>
<reference evidence="6" key="1">
    <citation type="submission" date="2022-11" db="UniProtKB">
        <authorList>
            <consortium name="EnsemblMetazoa"/>
        </authorList>
    </citation>
    <scope>IDENTIFICATION</scope>
</reference>
<dbReference type="EnsemblMetazoa" id="XM_038199430.1">
    <property type="protein sequence ID" value="XP_038055358.1"/>
    <property type="gene ID" value="LOC119727527"/>
</dbReference>
<dbReference type="RefSeq" id="XP_038055359.1">
    <property type="nucleotide sequence ID" value="XM_038199431.1"/>
</dbReference>
<dbReference type="InterPro" id="IPR001766">
    <property type="entry name" value="Fork_head_dom"/>
</dbReference>
<protein>
    <recommendedName>
        <fullName evidence="5">Fork-head domain-containing protein</fullName>
    </recommendedName>
</protein>
<keyword evidence="1 3" id="KW-0238">DNA-binding</keyword>
<keyword evidence="2 3" id="KW-0539">Nucleus</keyword>
<dbReference type="PROSITE" id="PS00658">
    <property type="entry name" value="FORK_HEAD_2"/>
    <property type="match status" value="1"/>
</dbReference>
<dbReference type="GeneID" id="119727527"/>
<dbReference type="PANTHER" id="PTHR11829:SF343">
    <property type="entry name" value="FORK-HEAD DOMAIN-CONTAINING PROTEIN"/>
    <property type="match status" value="1"/>
</dbReference>
<dbReference type="Pfam" id="PF00250">
    <property type="entry name" value="Forkhead"/>
    <property type="match status" value="1"/>
</dbReference>
<dbReference type="GO" id="GO:0009653">
    <property type="term" value="P:anatomical structure morphogenesis"/>
    <property type="evidence" value="ECO:0007669"/>
    <property type="project" value="TreeGrafter"/>
</dbReference>
<evidence type="ECO:0000259" key="5">
    <source>
        <dbReference type="PROSITE" id="PS50039"/>
    </source>
</evidence>
<dbReference type="OMA" id="SVRHNLC"/>
<dbReference type="GO" id="GO:0000978">
    <property type="term" value="F:RNA polymerase II cis-regulatory region sequence-specific DNA binding"/>
    <property type="evidence" value="ECO:0007669"/>
    <property type="project" value="TreeGrafter"/>
</dbReference>
<dbReference type="AlphaFoldDB" id="A0A913ZUH6"/>
<dbReference type="SUPFAM" id="SSF46785">
    <property type="entry name" value="Winged helix' DNA-binding domain"/>
    <property type="match status" value="1"/>
</dbReference>
<sequence>MDQRPNLTFNDLIRLALLSQPEGQATLGQIYDFIEQSYPYYKEATECRFWKNSIRHNLCKSRQFRKIKEANLEESGKPYKRGSALWELCDIGLVVQGGSSKKFRPIRKKSSSNTRADNPARPSSVDSTGTNMSSLEIYNHPYPWQPYPVALTQSHPAIDVPSTGNYTAIPNSPIPATETFFKPWTTSPDHSLSSSHLEAPQLEELGSPSLGECGDPTPPQLTLLGQSHSINGGVLDPVGGAWSSSTTEALRAASPASILADTALTTSYPTSRSMPPNQHMYSDGLFWYSWYSL</sequence>
<keyword evidence="7" id="KW-1185">Reference proteome</keyword>
<dbReference type="GO" id="GO:0005634">
    <property type="term" value="C:nucleus"/>
    <property type="evidence" value="ECO:0007669"/>
    <property type="project" value="UniProtKB-SubCell"/>
</dbReference>
<evidence type="ECO:0000256" key="2">
    <source>
        <dbReference type="ARBA" id="ARBA00023242"/>
    </source>
</evidence>
<dbReference type="Gene3D" id="1.10.10.10">
    <property type="entry name" value="Winged helix-like DNA-binding domain superfamily/Winged helix DNA-binding domain"/>
    <property type="match status" value="1"/>
</dbReference>
<organism evidence="6 7">
    <name type="scientific">Patiria miniata</name>
    <name type="common">Bat star</name>
    <name type="synonym">Asterina miniata</name>
    <dbReference type="NCBI Taxonomy" id="46514"/>
    <lineage>
        <taxon>Eukaryota</taxon>
        <taxon>Metazoa</taxon>
        <taxon>Echinodermata</taxon>
        <taxon>Eleutherozoa</taxon>
        <taxon>Asterozoa</taxon>
        <taxon>Asteroidea</taxon>
        <taxon>Valvatacea</taxon>
        <taxon>Valvatida</taxon>
        <taxon>Asterinidae</taxon>
        <taxon>Patiria</taxon>
    </lineage>
</organism>
<dbReference type="PANTHER" id="PTHR11829">
    <property type="entry name" value="FORKHEAD BOX PROTEIN"/>
    <property type="match status" value="1"/>
</dbReference>
<dbReference type="SMART" id="SM00339">
    <property type="entry name" value="FH"/>
    <property type="match status" value="1"/>
</dbReference>
<proteinExistence type="predicted"/>
<dbReference type="RefSeq" id="XP_038055358.1">
    <property type="nucleotide sequence ID" value="XM_038199430.1"/>
</dbReference>
<evidence type="ECO:0000313" key="6">
    <source>
        <dbReference type="EnsemblMetazoa" id="XP_038055358.1"/>
    </source>
</evidence>
<accession>A0A913ZUH6</accession>
<dbReference type="GO" id="GO:0030154">
    <property type="term" value="P:cell differentiation"/>
    <property type="evidence" value="ECO:0007669"/>
    <property type="project" value="TreeGrafter"/>
</dbReference>
<dbReference type="InterPro" id="IPR050211">
    <property type="entry name" value="FOX_domain-containing"/>
</dbReference>
<feature type="region of interest" description="Disordered" evidence="4">
    <location>
        <begin position="102"/>
        <end position="132"/>
    </location>
</feature>
<evidence type="ECO:0000256" key="4">
    <source>
        <dbReference type="SAM" id="MobiDB-lite"/>
    </source>
</evidence>
<dbReference type="PROSITE" id="PS50039">
    <property type="entry name" value="FORK_HEAD_3"/>
    <property type="match status" value="1"/>
</dbReference>
<evidence type="ECO:0000313" key="7">
    <source>
        <dbReference type="Proteomes" id="UP000887568"/>
    </source>
</evidence>
<comment type="subcellular location">
    <subcellularLocation>
        <location evidence="3">Nucleus</location>
    </subcellularLocation>
</comment>
<dbReference type="PRINTS" id="PR00053">
    <property type="entry name" value="FORKHEAD"/>
</dbReference>
<evidence type="ECO:0000256" key="3">
    <source>
        <dbReference type="PROSITE-ProRule" id="PRU00089"/>
    </source>
</evidence>
<dbReference type="EnsemblMetazoa" id="XM_038199431.1">
    <property type="protein sequence ID" value="XP_038055359.1"/>
    <property type="gene ID" value="LOC119727527"/>
</dbReference>
<feature type="DNA-binding region" description="Fork-head" evidence="3">
    <location>
        <begin position="4"/>
        <end position="77"/>
    </location>
</feature>
<dbReference type="InterPro" id="IPR036388">
    <property type="entry name" value="WH-like_DNA-bd_sf"/>
</dbReference>
<name>A0A913ZUH6_PATMI</name>
<dbReference type="InterPro" id="IPR030456">
    <property type="entry name" value="TF_fork_head_CS_2"/>
</dbReference>
<dbReference type="InterPro" id="IPR036390">
    <property type="entry name" value="WH_DNA-bd_sf"/>
</dbReference>
<evidence type="ECO:0000256" key="1">
    <source>
        <dbReference type="ARBA" id="ARBA00023125"/>
    </source>
</evidence>
<dbReference type="GO" id="GO:0000981">
    <property type="term" value="F:DNA-binding transcription factor activity, RNA polymerase II-specific"/>
    <property type="evidence" value="ECO:0007669"/>
    <property type="project" value="TreeGrafter"/>
</dbReference>
<feature type="domain" description="Fork-head" evidence="5">
    <location>
        <begin position="4"/>
        <end position="77"/>
    </location>
</feature>
<dbReference type="CDD" id="cd00059">
    <property type="entry name" value="FH_FOX"/>
    <property type="match status" value="1"/>
</dbReference>
<dbReference type="Proteomes" id="UP000887568">
    <property type="component" value="Unplaced"/>
</dbReference>